<evidence type="ECO:0000313" key="11">
    <source>
        <dbReference type="Proteomes" id="UP001303946"/>
    </source>
</evidence>
<proteinExistence type="inferred from homology"/>
<evidence type="ECO:0000256" key="8">
    <source>
        <dbReference type="SAM" id="Phobius"/>
    </source>
</evidence>
<dbReference type="InterPro" id="IPR036259">
    <property type="entry name" value="MFS_trans_sf"/>
</dbReference>
<feature type="transmembrane region" description="Helical" evidence="8">
    <location>
        <begin position="297"/>
        <end position="314"/>
    </location>
</feature>
<keyword evidence="7 8" id="KW-0472">Membrane</keyword>
<dbReference type="PANTHER" id="PTHR43271">
    <property type="entry name" value="BLL2771 PROTEIN"/>
    <property type="match status" value="1"/>
</dbReference>
<feature type="transmembrane region" description="Helical" evidence="8">
    <location>
        <begin position="132"/>
        <end position="156"/>
    </location>
</feature>
<dbReference type="PANTHER" id="PTHR43271:SF2">
    <property type="entry name" value="BLL2771 PROTEIN"/>
    <property type="match status" value="1"/>
</dbReference>
<evidence type="ECO:0000256" key="7">
    <source>
        <dbReference type="ARBA" id="ARBA00023136"/>
    </source>
</evidence>
<dbReference type="Gene3D" id="1.20.1720.10">
    <property type="entry name" value="Multidrug resistance protein D"/>
    <property type="match status" value="1"/>
</dbReference>
<keyword evidence="11" id="KW-1185">Reference proteome</keyword>
<evidence type="ECO:0000256" key="4">
    <source>
        <dbReference type="ARBA" id="ARBA00022475"/>
    </source>
</evidence>
<feature type="transmembrane region" description="Helical" evidence="8">
    <location>
        <begin position="41"/>
        <end position="62"/>
    </location>
</feature>
<feature type="domain" description="Major facilitator superfamily (MFS) profile" evidence="9">
    <location>
        <begin position="1"/>
        <end position="392"/>
    </location>
</feature>
<accession>A0ABZ0CN45</accession>
<organism evidence="10 11">
    <name type="scientific">Piscinibacter gummiphilus</name>
    <dbReference type="NCBI Taxonomy" id="946333"/>
    <lineage>
        <taxon>Bacteria</taxon>
        <taxon>Pseudomonadati</taxon>
        <taxon>Pseudomonadota</taxon>
        <taxon>Betaproteobacteria</taxon>
        <taxon>Burkholderiales</taxon>
        <taxon>Sphaerotilaceae</taxon>
        <taxon>Piscinibacter</taxon>
    </lineage>
</organism>
<feature type="transmembrane region" description="Helical" evidence="8">
    <location>
        <begin position="272"/>
        <end position="291"/>
    </location>
</feature>
<feature type="transmembrane region" description="Helical" evidence="8">
    <location>
        <begin position="9"/>
        <end position="29"/>
    </location>
</feature>
<dbReference type="PROSITE" id="PS50850">
    <property type="entry name" value="MFS"/>
    <property type="match status" value="1"/>
</dbReference>
<protein>
    <submittedName>
        <fullName evidence="10">MFS transporter</fullName>
    </submittedName>
</protein>
<dbReference type="Proteomes" id="UP001303946">
    <property type="component" value="Chromosome"/>
</dbReference>
<reference evidence="10 11" key="1">
    <citation type="submission" date="2023-10" db="EMBL/GenBank/DDBJ databases">
        <title>Bacteria for the degradation of biodegradable plastic PBAT(Polybutylene adipate terephthalate).</title>
        <authorList>
            <person name="Weon H.-Y."/>
            <person name="Yeon J."/>
        </authorList>
    </citation>
    <scope>NUCLEOTIDE SEQUENCE [LARGE SCALE GENOMIC DNA]</scope>
    <source>
        <strain evidence="10 11">SBD 7-3</strain>
    </source>
</reference>
<gene>
    <name evidence="10" type="ORF">RXV79_13550</name>
</gene>
<dbReference type="InterPro" id="IPR011701">
    <property type="entry name" value="MFS"/>
</dbReference>
<comment type="subcellular location">
    <subcellularLocation>
        <location evidence="1">Cell membrane</location>
        <topology evidence="1">Multi-pass membrane protein</topology>
    </subcellularLocation>
</comment>
<dbReference type="RefSeq" id="WP_316698083.1">
    <property type="nucleotide sequence ID" value="NZ_CP136336.1"/>
</dbReference>
<evidence type="ECO:0000256" key="6">
    <source>
        <dbReference type="ARBA" id="ARBA00022989"/>
    </source>
</evidence>
<comment type="similarity">
    <text evidence="2">Belongs to the major facilitator superfamily.</text>
</comment>
<feature type="transmembrane region" description="Helical" evidence="8">
    <location>
        <begin position="334"/>
        <end position="354"/>
    </location>
</feature>
<keyword evidence="3" id="KW-0813">Transport</keyword>
<evidence type="ECO:0000256" key="2">
    <source>
        <dbReference type="ARBA" id="ARBA00008335"/>
    </source>
</evidence>
<evidence type="ECO:0000313" key="10">
    <source>
        <dbReference type="EMBL" id="WOB05946.1"/>
    </source>
</evidence>
<dbReference type="Pfam" id="PF07690">
    <property type="entry name" value="MFS_1"/>
    <property type="match status" value="1"/>
</dbReference>
<feature type="transmembrane region" description="Helical" evidence="8">
    <location>
        <begin position="241"/>
        <end position="260"/>
    </location>
</feature>
<sequence>MSTASVRTILPLAVITCTSMLAMDLYLPAVPTMQRGLGLSVAQGQATVAVFLAGLAASQLVWGEALHRFGPRACVKAGLWVLIAASFGCALAPELWSLLAMRLLQGIAAGASTVVSPTVIRATLPDKDGVRGMAAISMIEAIIPAAGPVLGTALLLVTDWRSTFAIIGAVALLSMPFALNATPRQLPHHDDSAPSGYLALLGNARYLRLALSHSLCFAALLCFVGSGPQVLQAVMQWGDGAFATAQVCGVAAFIAVASQSGRISARLGPVRAVRAGAVVHVLLCAGFWWAWQDGPLTFGWVLAFWMVFCGTLGARGPAAFSEALRVPMVQMGRASALMVLMLLVSSAAATQGVAPFLQQAGLEAVLVTMLALSAASLLLLLKLPAAAPAANA</sequence>
<feature type="transmembrane region" description="Helical" evidence="8">
    <location>
        <begin position="74"/>
        <end position="93"/>
    </location>
</feature>
<keyword evidence="4" id="KW-1003">Cell membrane</keyword>
<keyword evidence="5 8" id="KW-0812">Transmembrane</keyword>
<evidence type="ECO:0000256" key="3">
    <source>
        <dbReference type="ARBA" id="ARBA00022448"/>
    </source>
</evidence>
<dbReference type="SUPFAM" id="SSF103473">
    <property type="entry name" value="MFS general substrate transporter"/>
    <property type="match status" value="1"/>
</dbReference>
<dbReference type="InterPro" id="IPR020846">
    <property type="entry name" value="MFS_dom"/>
</dbReference>
<feature type="transmembrane region" description="Helical" evidence="8">
    <location>
        <begin position="215"/>
        <end position="235"/>
    </location>
</feature>
<keyword evidence="6 8" id="KW-1133">Transmembrane helix</keyword>
<dbReference type="EMBL" id="CP136336">
    <property type="protein sequence ID" value="WOB05946.1"/>
    <property type="molecule type" value="Genomic_DNA"/>
</dbReference>
<feature type="transmembrane region" description="Helical" evidence="8">
    <location>
        <begin position="360"/>
        <end position="381"/>
    </location>
</feature>
<name>A0ABZ0CN45_9BURK</name>
<evidence type="ECO:0000259" key="9">
    <source>
        <dbReference type="PROSITE" id="PS50850"/>
    </source>
</evidence>
<evidence type="ECO:0000256" key="5">
    <source>
        <dbReference type="ARBA" id="ARBA00022692"/>
    </source>
</evidence>
<evidence type="ECO:0000256" key="1">
    <source>
        <dbReference type="ARBA" id="ARBA00004651"/>
    </source>
</evidence>